<dbReference type="AlphaFoldDB" id="A0A4Y9Z599"/>
<dbReference type="PANTHER" id="PTHR11469">
    <property type="entry name" value="GLUCOSE-6-PHOSPHATE ISOMERASE"/>
    <property type="match status" value="1"/>
</dbReference>
<comment type="similarity">
    <text evidence="2 10">Belongs to the GPI family.</text>
</comment>
<evidence type="ECO:0000256" key="4">
    <source>
        <dbReference type="ARBA" id="ARBA00018388"/>
    </source>
</evidence>
<sequence length="549" mass="61229">MSGRPASEYPSWKKLQQTYDSDKSKLVLKELFAQDPQRFAKFSKEYVSPDGPPVTFLLDYSKNLITEPILNTLLSLAREAELETYRDKMFAGEHINTSEDRAVLHVALRNFNDFQIQEAGASEVQGVLAHIKEFTEAVRSGAWKGYTGKTINTIVNIGIGGSDLGPVMVTEALKPYAKRDLTAHFVSNIDGTHIAETLRECDPERTLFIIASKTFTTQETITNAHTAREWFLASAKDKAHVAKHFVALSTNTKAVTEFGISSTNMFQFWDWVGGRYSLWSAIGLSIALVIGYDNFEELLKGAHGMDKHFKTAPLEQNLPVLLAVVGLWYNDFYGAQTQLLLPYDQYMHKFADYFQQGDMESNGKFVTKGGQRVDYQTGPIIWGAAGTNGQHSFYQLVHQGTKLIPADFIAPATTHNPIRNSLHHRILLSNFFAQPEALAFGKTEEEEVGPNASEALIKSKVFEGNRPSNSIMFPKLTPATLGALIALYEHKIFTQGVIWGINSFDQMGVELGKVLAKNILAQLDKPQDVVGHDSSTTGVIHYYQKHRVE</sequence>
<dbReference type="InterPro" id="IPR035482">
    <property type="entry name" value="SIS_PGI_2"/>
</dbReference>
<dbReference type="EMBL" id="SEKV01000007">
    <property type="protein sequence ID" value="TFY69644.1"/>
    <property type="molecule type" value="Genomic_DNA"/>
</dbReference>
<dbReference type="NCBIfam" id="NF001211">
    <property type="entry name" value="PRK00179.1"/>
    <property type="match status" value="1"/>
</dbReference>
<dbReference type="InterPro" id="IPR046348">
    <property type="entry name" value="SIS_dom_sf"/>
</dbReference>
<evidence type="ECO:0000256" key="7">
    <source>
        <dbReference type="ARBA" id="ARBA00023235"/>
    </source>
</evidence>
<dbReference type="EC" id="5.3.1.9" evidence="3 10"/>
<dbReference type="CDD" id="cd05016">
    <property type="entry name" value="SIS_PGI_2"/>
    <property type="match status" value="1"/>
</dbReference>
<dbReference type="CDD" id="cd05015">
    <property type="entry name" value="SIS_PGI_1"/>
    <property type="match status" value="1"/>
</dbReference>
<gene>
    <name evidence="11" type="ORF">EVJ58_g287</name>
</gene>
<dbReference type="PANTHER" id="PTHR11469:SF1">
    <property type="entry name" value="GLUCOSE-6-PHOSPHATE ISOMERASE"/>
    <property type="match status" value="1"/>
</dbReference>
<evidence type="ECO:0000256" key="8">
    <source>
        <dbReference type="ARBA" id="ARBA00024178"/>
    </source>
</evidence>
<evidence type="ECO:0000256" key="9">
    <source>
        <dbReference type="ARBA" id="ARBA00029321"/>
    </source>
</evidence>
<dbReference type="FunFam" id="3.40.50.10490:FF:000004">
    <property type="entry name" value="Glucose-6-phosphate isomerase"/>
    <property type="match status" value="1"/>
</dbReference>
<dbReference type="GO" id="GO:0006094">
    <property type="term" value="P:gluconeogenesis"/>
    <property type="evidence" value="ECO:0007669"/>
    <property type="project" value="UniProtKB-KW"/>
</dbReference>
<comment type="function">
    <text evidence="8">In the cytoplasm, catalyzes the conversion of glucose-6-phosphate to fructose-6-phosphate, the second step in glycolysis, and the reverse reaction during gluconeogenesis.</text>
</comment>
<evidence type="ECO:0000256" key="1">
    <source>
        <dbReference type="ARBA" id="ARBA00004926"/>
    </source>
</evidence>
<dbReference type="GO" id="GO:0048029">
    <property type="term" value="F:monosaccharide binding"/>
    <property type="evidence" value="ECO:0007669"/>
    <property type="project" value="TreeGrafter"/>
</dbReference>
<evidence type="ECO:0000256" key="2">
    <source>
        <dbReference type="ARBA" id="ARBA00006604"/>
    </source>
</evidence>
<keyword evidence="6 10" id="KW-0324">Glycolysis</keyword>
<comment type="pathway">
    <text evidence="1 10">Carbohydrate degradation; glycolysis; D-glyceraldehyde 3-phosphate and glycerone phosphate from D-glucose: step 2/4.</text>
</comment>
<protein>
    <recommendedName>
        <fullName evidence="4 10">Glucose-6-phosphate isomerase</fullName>
        <ecNumber evidence="3 10">5.3.1.9</ecNumber>
    </recommendedName>
</protein>
<dbReference type="GO" id="GO:0006096">
    <property type="term" value="P:glycolytic process"/>
    <property type="evidence" value="ECO:0007669"/>
    <property type="project" value="UniProtKB-UniPathway"/>
</dbReference>
<dbReference type="Proteomes" id="UP000298390">
    <property type="component" value="Unassembled WGS sequence"/>
</dbReference>
<reference evidence="11 12" key="1">
    <citation type="submission" date="2019-01" db="EMBL/GenBank/DDBJ databases">
        <title>Genome sequencing of the rare red list fungi Fomitopsis rosea.</title>
        <authorList>
            <person name="Buettner E."/>
            <person name="Kellner H."/>
        </authorList>
    </citation>
    <scope>NUCLEOTIDE SEQUENCE [LARGE SCALE GENOMIC DNA]</scope>
    <source>
        <strain evidence="11 12">DSM 105464</strain>
    </source>
</reference>
<keyword evidence="7 10" id="KW-0413">Isomerase</keyword>
<dbReference type="PROSITE" id="PS00765">
    <property type="entry name" value="P_GLUCOSE_ISOMERASE_1"/>
    <property type="match status" value="1"/>
</dbReference>
<dbReference type="InterPro" id="IPR001672">
    <property type="entry name" value="G6P_Isomerase"/>
</dbReference>
<proteinExistence type="inferred from homology"/>
<comment type="caution">
    <text evidence="11">The sequence shown here is derived from an EMBL/GenBank/DDBJ whole genome shotgun (WGS) entry which is preliminary data.</text>
</comment>
<dbReference type="InterPro" id="IPR018189">
    <property type="entry name" value="Phosphoglucose_isomerase_CS"/>
</dbReference>
<evidence type="ECO:0000256" key="6">
    <source>
        <dbReference type="ARBA" id="ARBA00023152"/>
    </source>
</evidence>
<dbReference type="PRINTS" id="PR00662">
    <property type="entry name" value="G6PISOMERASE"/>
</dbReference>
<evidence type="ECO:0000256" key="10">
    <source>
        <dbReference type="RuleBase" id="RU000612"/>
    </source>
</evidence>
<dbReference type="FunFam" id="1.10.1390.10:FF:000001">
    <property type="entry name" value="Glucose-6-phosphate isomerase"/>
    <property type="match status" value="1"/>
</dbReference>
<dbReference type="GO" id="GO:0004347">
    <property type="term" value="F:glucose-6-phosphate isomerase activity"/>
    <property type="evidence" value="ECO:0007669"/>
    <property type="project" value="UniProtKB-EC"/>
</dbReference>
<dbReference type="HAMAP" id="MF_00473">
    <property type="entry name" value="G6P_isomerase"/>
    <property type="match status" value="1"/>
</dbReference>
<evidence type="ECO:0000313" key="11">
    <source>
        <dbReference type="EMBL" id="TFY69644.1"/>
    </source>
</evidence>
<evidence type="ECO:0000256" key="3">
    <source>
        <dbReference type="ARBA" id="ARBA00011952"/>
    </source>
</evidence>
<keyword evidence="5 10" id="KW-0312">Gluconeogenesis</keyword>
<comment type="catalytic activity">
    <reaction evidence="9 10">
        <text>alpha-D-glucose 6-phosphate = beta-D-fructose 6-phosphate</text>
        <dbReference type="Rhea" id="RHEA:11816"/>
        <dbReference type="ChEBI" id="CHEBI:57634"/>
        <dbReference type="ChEBI" id="CHEBI:58225"/>
        <dbReference type="EC" id="5.3.1.9"/>
    </reaction>
</comment>
<dbReference type="STRING" id="34475.A0A4Y9Z599"/>
<evidence type="ECO:0000313" key="12">
    <source>
        <dbReference type="Proteomes" id="UP000298390"/>
    </source>
</evidence>
<organism evidence="11 12">
    <name type="scientific">Rhodofomes roseus</name>
    <dbReference type="NCBI Taxonomy" id="34475"/>
    <lineage>
        <taxon>Eukaryota</taxon>
        <taxon>Fungi</taxon>
        <taxon>Dikarya</taxon>
        <taxon>Basidiomycota</taxon>
        <taxon>Agaricomycotina</taxon>
        <taxon>Agaricomycetes</taxon>
        <taxon>Polyporales</taxon>
        <taxon>Rhodofomes</taxon>
    </lineage>
</organism>
<dbReference type="Gene3D" id="1.10.1390.10">
    <property type="match status" value="1"/>
</dbReference>
<dbReference type="GO" id="GO:0097367">
    <property type="term" value="F:carbohydrate derivative binding"/>
    <property type="evidence" value="ECO:0007669"/>
    <property type="project" value="InterPro"/>
</dbReference>
<dbReference type="UniPathway" id="UPA00109">
    <property type="reaction ID" value="UER00181"/>
</dbReference>
<dbReference type="Gene3D" id="3.40.50.10490">
    <property type="entry name" value="Glucose-6-phosphate isomerase like protein, domain 1"/>
    <property type="match status" value="2"/>
</dbReference>
<dbReference type="PROSITE" id="PS00174">
    <property type="entry name" value="P_GLUCOSE_ISOMERASE_2"/>
    <property type="match status" value="1"/>
</dbReference>
<dbReference type="SUPFAM" id="SSF53697">
    <property type="entry name" value="SIS domain"/>
    <property type="match status" value="1"/>
</dbReference>
<accession>A0A4Y9Z599</accession>
<name>A0A4Y9Z599_9APHY</name>
<dbReference type="InterPro" id="IPR023096">
    <property type="entry name" value="G6P_Isomerase_C"/>
</dbReference>
<dbReference type="GO" id="GO:0051156">
    <property type="term" value="P:glucose 6-phosphate metabolic process"/>
    <property type="evidence" value="ECO:0007669"/>
    <property type="project" value="TreeGrafter"/>
</dbReference>
<dbReference type="InterPro" id="IPR035476">
    <property type="entry name" value="SIS_PGI_1"/>
</dbReference>
<dbReference type="Pfam" id="PF00342">
    <property type="entry name" value="PGI"/>
    <property type="match status" value="1"/>
</dbReference>
<dbReference type="PROSITE" id="PS51463">
    <property type="entry name" value="P_GLUCOSE_ISOMERASE_3"/>
    <property type="match status" value="1"/>
</dbReference>
<evidence type="ECO:0000256" key="5">
    <source>
        <dbReference type="ARBA" id="ARBA00022432"/>
    </source>
</evidence>
<dbReference type="GO" id="GO:0005829">
    <property type="term" value="C:cytosol"/>
    <property type="evidence" value="ECO:0007669"/>
    <property type="project" value="TreeGrafter"/>
</dbReference>